<dbReference type="OrthoDB" id="291106at2"/>
<comment type="caution">
    <text evidence="2">The sequence shown here is derived from an EMBL/GenBank/DDBJ whole genome shotgun (WGS) entry which is preliminary data.</text>
</comment>
<evidence type="ECO:0000256" key="1">
    <source>
        <dbReference type="SAM" id="Phobius"/>
    </source>
</evidence>
<evidence type="ECO:0000313" key="2">
    <source>
        <dbReference type="EMBL" id="PQO30252.1"/>
    </source>
</evidence>
<keyword evidence="1" id="KW-1133">Transmembrane helix</keyword>
<feature type="transmembrane region" description="Helical" evidence="1">
    <location>
        <begin position="29"/>
        <end position="54"/>
    </location>
</feature>
<feature type="transmembrane region" description="Helical" evidence="1">
    <location>
        <begin position="116"/>
        <end position="142"/>
    </location>
</feature>
<proteinExistence type="predicted"/>
<dbReference type="AlphaFoldDB" id="A0A2S8FDN7"/>
<keyword evidence="1" id="KW-0812">Transmembrane</keyword>
<feature type="transmembrane region" description="Helical" evidence="1">
    <location>
        <begin position="74"/>
        <end position="95"/>
    </location>
</feature>
<evidence type="ECO:0000313" key="3">
    <source>
        <dbReference type="Proteomes" id="UP000238322"/>
    </source>
</evidence>
<gene>
    <name evidence="2" type="ORF">C5Y83_23030</name>
</gene>
<organism evidence="2 3">
    <name type="scientific">Blastopirellula marina</name>
    <dbReference type="NCBI Taxonomy" id="124"/>
    <lineage>
        <taxon>Bacteria</taxon>
        <taxon>Pseudomonadati</taxon>
        <taxon>Planctomycetota</taxon>
        <taxon>Planctomycetia</taxon>
        <taxon>Pirellulales</taxon>
        <taxon>Pirellulaceae</taxon>
        <taxon>Blastopirellula</taxon>
    </lineage>
</organism>
<accession>A0A2S8FDN7</accession>
<reference evidence="2 3" key="1">
    <citation type="submission" date="2018-02" db="EMBL/GenBank/DDBJ databases">
        <title>Comparative genomes isolates from brazilian mangrove.</title>
        <authorList>
            <person name="Araujo J.E."/>
            <person name="Taketani R.G."/>
            <person name="Silva M.C.P."/>
            <person name="Loureco M.V."/>
            <person name="Andreote F.D."/>
        </authorList>
    </citation>
    <scope>NUCLEOTIDE SEQUENCE [LARGE SCALE GENOMIC DNA]</scope>
    <source>
        <strain evidence="2 3">Hex-1 MGV</strain>
    </source>
</reference>
<dbReference type="RefSeq" id="WP_105332157.1">
    <property type="nucleotide sequence ID" value="NZ_PUHY01000014.1"/>
</dbReference>
<protein>
    <submittedName>
        <fullName evidence="2">Uncharacterized protein</fullName>
    </submittedName>
</protein>
<keyword evidence="1" id="KW-0472">Membrane</keyword>
<name>A0A2S8FDN7_9BACT</name>
<sequence>MDPYATTFQEEPISSDQSKLTLATILGRLLISMIAWAVHVLVAAGLLLVFVKTVPMSMEFADLQDLDLAPITELVYHISIFFVNYSYLLGIWLLLFDLPTAVAVCYLPRRYQWVTWIWFTSFILLAFMLVVFAAVGVCLPFVDVTTKLS</sequence>
<dbReference type="Proteomes" id="UP000238322">
    <property type="component" value="Unassembled WGS sequence"/>
</dbReference>
<dbReference type="EMBL" id="PUHY01000014">
    <property type="protein sequence ID" value="PQO30252.1"/>
    <property type="molecule type" value="Genomic_DNA"/>
</dbReference>